<accession>A0A0A0BGH2</accession>
<keyword evidence="1" id="KW-0472">Membrane</keyword>
<evidence type="ECO:0000256" key="1">
    <source>
        <dbReference type="SAM" id="Phobius"/>
    </source>
</evidence>
<evidence type="ECO:0000313" key="3">
    <source>
        <dbReference type="Proteomes" id="UP000029999"/>
    </source>
</evidence>
<dbReference type="RefSeq" id="WP_008292165.1">
    <property type="nucleotide sequence ID" value="NZ_JADFAB010000073.1"/>
</dbReference>
<keyword evidence="1" id="KW-0812">Transmembrane</keyword>
<reference evidence="2 3" key="1">
    <citation type="submission" date="2014-09" db="EMBL/GenBank/DDBJ databases">
        <authorList>
            <person name="Grob C."/>
            <person name="Taubert M."/>
            <person name="Howat A.M."/>
            <person name="Burns O.J."/>
            <person name="Dixon J.L."/>
            <person name="Chen Y."/>
            <person name="Murrell J.C."/>
        </authorList>
    </citation>
    <scope>NUCLEOTIDE SEQUENCE [LARGE SCALE GENOMIC DNA]</scope>
    <source>
        <strain evidence="2">L4</strain>
    </source>
</reference>
<keyword evidence="1" id="KW-1133">Transmembrane helix</keyword>
<organism evidence="2 3">
    <name type="scientific">Methylophaga thiooxydans</name>
    <dbReference type="NCBI Taxonomy" id="392484"/>
    <lineage>
        <taxon>Bacteria</taxon>
        <taxon>Pseudomonadati</taxon>
        <taxon>Pseudomonadota</taxon>
        <taxon>Gammaproteobacteria</taxon>
        <taxon>Thiotrichales</taxon>
        <taxon>Piscirickettsiaceae</taxon>
        <taxon>Methylophaga</taxon>
    </lineage>
</organism>
<proteinExistence type="predicted"/>
<name>A0A0A0BGH2_9GAMM</name>
<evidence type="ECO:0000313" key="2">
    <source>
        <dbReference type="EMBL" id="KGM06189.1"/>
    </source>
</evidence>
<sequence length="102" mass="11113">MKYLVKLVQLGIVLVILYPIYYVWDTDRIDNFCEGIKPAMSVEALNALAERHGLTLNAPEDLTSAGGLWITSVESHASFSGYACVIKGAANRVAVAQVIKTE</sequence>
<dbReference type="AlphaFoldDB" id="A0A0A0BGH2"/>
<feature type="transmembrane region" description="Helical" evidence="1">
    <location>
        <begin position="7"/>
        <end position="24"/>
    </location>
</feature>
<dbReference type="Proteomes" id="UP000029999">
    <property type="component" value="Unassembled WGS sequence"/>
</dbReference>
<protein>
    <submittedName>
        <fullName evidence="2">Uncharacterized protein</fullName>
    </submittedName>
</protein>
<gene>
    <name evidence="2" type="ORF">LP43_2062</name>
</gene>
<dbReference type="EMBL" id="JRQD01000005">
    <property type="protein sequence ID" value="KGM06189.1"/>
    <property type="molecule type" value="Genomic_DNA"/>
</dbReference>
<comment type="caution">
    <text evidence="2">The sequence shown here is derived from an EMBL/GenBank/DDBJ whole genome shotgun (WGS) entry which is preliminary data.</text>
</comment>